<protein>
    <recommendedName>
        <fullName evidence="4 5">Flagellar hook-basal body complex protein FliE</fullName>
    </recommendedName>
</protein>
<evidence type="ECO:0000256" key="2">
    <source>
        <dbReference type="ARBA" id="ARBA00009272"/>
    </source>
</evidence>
<evidence type="ECO:0000256" key="5">
    <source>
        <dbReference type="NCBIfam" id="TIGR00205"/>
    </source>
</evidence>
<dbReference type="NCBIfam" id="TIGR00205">
    <property type="entry name" value="fliE"/>
    <property type="match status" value="1"/>
</dbReference>
<evidence type="ECO:0000313" key="7">
    <source>
        <dbReference type="Proteomes" id="UP000319449"/>
    </source>
</evidence>
<dbReference type="AlphaFoldDB" id="A0A562VJ83"/>
<comment type="caution">
    <text evidence="6">The sequence shown here is derived from an EMBL/GenBank/DDBJ whole genome shotgun (WGS) entry which is preliminary data.</text>
</comment>
<dbReference type="EMBL" id="VLLN01000018">
    <property type="protein sequence ID" value="TWJ18026.1"/>
    <property type="molecule type" value="Genomic_DNA"/>
</dbReference>
<gene>
    <name evidence="4" type="primary">fliE</name>
    <name evidence="6" type="ORF">JN12_02787</name>
</gene>
<keyword evidence="6" id="KW-0969">Cilium</keyword>
<dbReference type="Pfam" id="PF02049">
    <property type="entry name" value="FliE"/>
    <property type="match status" value="1"/>
</dbReference>
<evidence type="ECO:0000256" key="3">
    <source>
        <dbReference type="ARBA" id="ARBA00023143"/>
    </source>
</evidence>
<dbReference type="InterPro" id="IPR001624">
    <property type="entry name" value="FliE"/>
</dbReference>
<dbReference type="GO" id="GO:0009425">
    <property type="term" value="C:bacterial-type flagellum basal body"/>
    <property type="evidence" value="ECO:0007669"/>
    <property type="project" value="UniProtKB-SubCell"/>
</dbReference>
<keyword evidence="6" id="KW-0966">Cell projection</keyword>
<accession>A0A562VJ83</accession>
<reference evidence="6 7" key="1">
    <citation type="submission" date="2019-07" db="EMBL/GenBank/DDBJ databases">
        <title>Genomic Encyclopedia of Archaeal and Bacterial Type Strains, Phase II (KMG-II): from individual species to whole genera.</title>
        <authorList>
            <person name="Goeker M."/>
        </authorList>
    </citation>
    <scope>NUCLEOTIDE SEQUENCE [LARGE SCALE GENOMIC DNA]</scope>
    <source>
        <strain evidence="6 7">ATCC BAA-1139</strain>
    </source>
</reference>
<evidence type="ECO:0000313" key="6">
    <source>
        <dbReference type="EMBL" id="TWJ18026.1"/>
    </source>
</evidence>
<organism evidence="6 7">
    <name type="scientific">Geobacter argillaceus</name>
    <dbReference type="NCBI Taxonomy" id="345631"/>
    <lineage>
        <taxon>Bacteria</taxon>
        <taxon>Pseudomonadati</taxon>
        <taxon>Thermodesulfobacteriota</taxon>
        <taxon>Desulfuromonadia</taxon>
        <taxon>Geobacterales</taxon>
        <taxon>Geobacteraceae</taxon>
        <taxon>Geobacter</taxon>
    </lineage>
</organism>
<dbReference type="PANTHER" id="PTHR34653">
    <property type="match status" value="1"/>
</dbReference>
<dbReference type="GO" id="GO:0003774">
    <property type="term" value="F:cytoskeletal motor activity"/>
    <property type="evidence" value="ECO:0007669"/>
    <property type="project" value="InterPro"/>
</dbReference>
<name>A0A562VJ83_9BACT</name>
<dbReference type="GO" id="GO:0071973">
    <property type="term" value="P:bacterial-type flagellum-dependent cell motility"/>
    <property type="evidence" value="ECO:0007669"/>
    <property type="project" value="InterPro"/>
</dbReference>
<comment type="subcellular location">
    <subcellularLocation>
        <location evidence="1 4">Bacterial flagellum basal body</location>
    </subcellularLocation>
</comment>
<keyword evidence="6" id="KW-0282">Flagellum</keyword>
<dbReference type="Proteomes" id="UP000319449">
    <property type="component" value="Unassembled WGS sequence"/>
</dbReference>
<comment type="similarity">
    <text evidence="2 4">Belongs to the FliE family.</text>
</comment>
<dbReference type="PRINTS" id="PR01006">
    <property type="entry name" value="FLGHOOKFLIE"/>
</dbReference>
<proteinExistence type="inferred from homology"/>
<dbReference type="PANTHER" id="PTHR34653:SF1">
    <property type="entry name" value="FLAGELLAR HOOK-BASAL BODY COMPLEX PROTEIN FLIE"/>
    <property type="match status" value="1"/>
</dbReference>
<dbReference type="RefSeq" id="WP_145023785.1">
    <property type="nucleotide sequence ID" value="NZ_VLLN01000018.1"/>
</dbReference>
<dbReference type="HAMAP" id="MF_00724">
    <property type="entry name" value="FliE"/>
    <property type="match status" value="1"/>
</dbReference>
<sequence>MIIKGIETGGGLEQAFKPAKEAVQTQSPAVSFASYLGEMVSQVNSDQQASDKAVQELATGQARGLHEVMIAMEKSSISFQFLTQVRNKVVEAYQEVMRMPV</sequence>
<dbReference type="GO" id="GO:0005198">
    <property type="term" value="F:structural molecule activity"/>
    <property type="evidence" value="ECO:0007669"/>
    <property type="project" value="UniProtKB-UniRule"/>
</dbReference>
<keyword evidence="3 4" id="KW-0975">Bacterial flagellum</keyword>
<evidence type="ECO:0000256" key="4">
    <source>
        <dbReference type="HAMAP-Rule" id="MF_00724"/>
    </source>
</evidence>
<keyword evidence="7" id="KW-1185">Reference proteome</keyword>
<dbReference type="OrthoDB" id="285952at2"/>
<evidence type="ECO:0000256" key="1">
    <source>
        <dbReference type="ARBA" id="ARBA00004117"/>
    </source>
</evidence>